<evidence type="ECO:0000313" key="3">
    <source>
        <dbReference type="EMBL" id="SDF99970.1"/>
    </source>
</evidence>
<dbReference type="Pfam" id="PF20243">
    <property type="entry name" value="MbnP"/>
    <property type="match status" value="1"/>
</dbReference>
<name>A0A1G7QQQ6_CHIFI</name>
<proteinExistence type="predicted"/>
<dbReference type="OrthoDB" id="1422031at2"/>
<dbReference type="STRING" id="104663.SAMN04488121_103124"/>
<protein>
    <recommendedName>
        <fullName evidence="2">Copper-binding protein MbnP-like domain-containing protein</fullName>
    </recommendedName>
</protein>
<gene>
    <name evidence="3" type="ORF">SAMN04488121_103124</name>
</gene>
<dbReference type="Proteomes" id="UP000199045">
    <property type="component" value="Unassembled WGS sequence"/>
</dbReference>
<feature type="chain" id="PRO_5011655098" description="Copper-binding protein MbnP-like domain-containing protein" evidence="1">
    <location>
        <begin position="18"/>
        <end position="241"/>
    </location>
</feature>
<feature type="domain" description="Copper-binding protein MbnP-like" evidence="2">
    <location>
        <begin position="19"/>
        <end position="212"/>
    </location>
</feature>
<sequence>MNRLLLLILLFMASRTAAQQVQLEISHAVAGQPMQLQTASYTNAAGDTFNITLFKYYLSNFSLIAADGRKITLDPAYFLVSEDNPASKKILLLQCPKGEYTQLSFMIGVDSVLNFSGPQDGALDPLHGMFWTWNSGYIMAKLEGTSPSSRLPNHMLQFHIGGYRAPHVTQRMVTLPLPSPLRTGPQYRPQVLLQADAMTWFNGANQISFRQMAGFMTPGTPADRIADNYQHMFSVKKIVNQ</sequence>
<dbReference type="AlphaFoldDB" id="A0A1G7QQQ6"/>
<evidence type="ECO:0000259" key="2">
    <source>
        <dbReference type="Pfam" id="PF20243"/>
    </source>
</evidence>
<evidence type="ECO:0000313" key="4">
    <source>
        <dbReference type="Proteomes" id="UP000199045"/>
    </source>
</evidence>
<keyword evidence="1" id="KW-0732">Signal</keyword>
<dbReference type="RefSeq" id="WP_089832424.1">
    <property type="nucleotide sequence ID" value="NZ_FNBN01000003.1"/>
</dbReference>
<organism evidence="3 4">
    <name type="scientific">Chitinophaga filiformis</name>
    <name type="common">Myxococcus filiformis</name>
    <name type="synonym">Flexibacter filiformis</name>
    <dbReference type="NCBI Taxonomy" id="104663"/>
    <lineage>
        <taxon>Bacteria</taxon>
        <taxon>Pseudomonadati</taxon>
        <taxon>Bacteroidota</taxon>
        <taxon>Chitinophagia</taxon>
        <taxon>Chitinophagales</taxon>
        <taxon>Chitinophagaceae</taxon>
        <taxon>Chitinophaga</taxon>
    </lineage>
</organism>
<dbReference type="EMBL" id="FNBN01000003">
    <property type="protein sequence ID" value="SDF99970.1"/>
    <property type="molecule type" value="Genomic_DNA"/>
</dbReference>
<dbReference type="InterPro" id="IPR046863">
    <property type="entry name" value="MbnP-like_dom"/>
</dbReference>
<evidence type="ECO:0000256" key="1">
    <source>
        <dbReference type="SAM" id="SignalP"/>
    </source>
</evidence>
<feature type="signal peptide" evidence="1">
    <location>
        <begin position="1"/>
        <end position="17"/>
    </location>
</feature>
<reference evidence="3 4" key="1">
    <citation type="submission" date="2016-10" db="EMBL/GenBank/DDBJ databases">
        <authorList>
            <person name="de Groot N.N."/>
        </authorList>
    </citation>
    <scope>NUCLEOTIDE SEQUENCE [LARGE SCALE GENOMIC DNA]</scope>
    <source>
        <strain evidence="3 4">DSM 527</strain>
    </source>
</reference>
<accession>A0A1G7QQQ6</accession>